<feature type="coiled-coil region" evidence="7">
    <location>
        <begin position="312"/>
        <end position="417"/>
    </location>
</feature>
<dbReference type="Pfam" id="PF09787">
    <property type="entry name" value="Golgin_A5"/>
    <property type="match status" value="1"/>
</dbReference>
<dbReference type="Proteomes" id="UP000030758">
    <property type="component" value="Unassembled WGS sequence"/>
</dbReference>
<reference evidence="10" key="1">
    <citation type="journal article" date="2014" name="Nat. Genet.">
        <title>Genome and transcriptome of the porcine whipworm Trichuris suis.</title>
        <authorList>
            <person name="Jex A.R."/>
            <person name="Nejsum P."/>
            <person name="Schwarz E.M."/>
            <person name="Hu L."/>
            <person name="Young N.D."/>
            <person name="Hall R.S."/>
            <person name="Korhonen P.K."/>
            <person name="Liao S."/>
            <person name="Thamsborg S."/>
            <person name="Xia J."/>
            <person name="Xu P."/>
            <person name="Wang S."/>
            <person name="Scheerlinck J.P."/>
            <person name="Hofmann A."/>
            <person name="Sternberg P.W."/>
            <person name="Wang J."/>
            <person name="Gasser R.B."/>
        </authorList>
    </citation>
    <scope>NUCLEOTIDE SEQUENCE [LARGE SCALE GENOMIC DNA]</scope>
    <source>
        <strain evidence="10">DCEP-RM93F</strain>
    </source>
</reference>
<evidence type="ECO:0000256" key="5">
    <source>
        <dbReference type="ARBA" id="ARBA00023054"/>
    </source>
</evidence>
<evidence type="ECO:0000313" key="10">
    <source>
        <dbReference type="EMBL" id="KFD73325.1"/>
    </source>
</evidence>
<dbReference type="GO" id="GO:0000139">
    <property type="term" value="C:Golgi membrane"/>
    <property type="evidence" value="ECO:0007669"/>
    <property type="project" value="UniProtKB-SubCell"/>
</dbReference>
<evidence type="ECO:0000256" key="8">
    <source>
        <dbReference type="SAM" id="MobiDB-lite"/>
    </source>
</evidence>
<evidence type="ECO:0000256" key="2">
    <source>
        <dbReference type="ARBA" id="ARBA00022692"/>
    </source>
</evidence>
<keyword evidence="4" id="KW-0333">Golgi apparatus</keyword>
<keyword evidence="2 9" id="KW-0812">Transmembrane</keyword>
<comment type="subcellular location">
    <subcellularLocation>
        <location evidence="1">Golgi apparatus membrane</location>
        <topology evidence="1">Single-pass type IV membrane protein</topology>
    </subcellularLocation>
</comment>
<evidence type="ECO:0000256" key="9">
    <source>
        <dbReference type="SAM" id="Phobius"/>
    </source>
</evidence>
<dbReference type="EMBL" id="KL367474">
    <property type="protein sequence ID" value="KFD73325.1"/>
    <property type="molecule type" value="Genomic_DNA"/>
</dbReference>
<keyword evidence="5 7" id="KW-0175">Coiled coil</keyword>
<dbReference type="GO" id="GO:0031985">
    <property type="term" value="C:Golgi cisterna"/>
    <property type="evidence" value="ECO:0007669"/>
    <property type="project" value="TreeGrafter"/>
</dbReference>
<dbReference type="PANTHER" id="PTHR13815:SF7">
    <property type="entry name" value="GOLGIN SUBFAMILY A MEMBER 5"/>
    <property type="match status" value="1"/>
</dbReference>
<dbReference type="GO" id="GO:0007030">
    <property type="term" value="P:Golgi organization"/>
    <property type="evidence" value="ECO:0007669"/>
    <property type="project" value="InterPro"/>
</dbReference>
<evidence type="ECO:0000256" key="4">
    <source>
        <dbReference type="ARBA" id="ARBA00023034"/>
    </source>
</evidence>
<name>A0A085NV29_9BILA</name>
<feature type="region of interest" description="Disordered" evidence="8">
    <location>
        <begin position="72"/>
        <end position="107"/>
    </location>
</feature>
<feature type="transmembrane region" description="Helical" evidence="9">
    <location>
        <begin position="555"/>
        <end position="575"/>
    </location>
</feature>
<dbReference type="InterPro" id="IPR019177">
    <property type="entry name" value="Golgin_subfamily_A_member_5"/>
</dbReference>
<dbReference type="AlphaFoldDB" id="A0A085NV29"/>
<dbReference type="PANTHER" id="PTHR13815">
    <property type="entry name" value="GOLGIN-84"/>
    <property type="match status" value="1"/>
</dbReference>
<dbReference type="GO" id="GO:0000301">
    <property type="term" value="P:retrograde transport, vesicle recycling within Golgi"/>
    <property type="evidence" value="ECO:0007669"/>
    <property type="project" value="TreeGrafter"/>
</dbReference>
<evidence type="ECO:0000256" key="3">
    <source>
        <dbReference type="ARBA" id="ARBA00022989"/>
    </source>
</evidence>
<gene>
    <name evidence="10" type="ORF">M514_04608</name>
</gene>
<feature type="coiled-coil region" evidence="7">
    <location>
        <begin position="153"/>
        <end position="239"/>
    </location>
</feature>
<protein>
    <submittedName>
        <fullName evidence="10">Uncharacterized protein</fullName>
    </submittedName>
</protein>
<feature type="coiled-coil region" evidence="7">
    <location>
        <begin position="449"/>
        <end position="476"/>
    </location>
</feature>
<proteinExistence type="predicted"/>
<accession>A0A085NV29</accession>
<evidence type="ECO:0000256" key="1">
    <source>
        <dbReference type="ARBA" id="ARBA00004409"/>
    </source>
</evidence>
<evidence type="ECO:0000256" key="6">
    <source>
        <dbReference type="ARBA" id="ARBA00023136"/>
    </source>
</evidence>
<keyword evidence="3 9" id="KW-1133">Transmembrane helix</keyword>
<keyword evidence="6 9" id="KW-0472">Membrane</keyword>
<evidence type="ECO:0000256" key="7">
    <source>
        <dbReference type="SAM" id="Coils"/>
    </source>
</evidence>
<sequence>MSWILNLKEKAENLLDHIDDVAATALQKPVGNTSFYDDGRDVHHASLSNGPVNVLAKSDVLVHSMPLLNDGSSHKSRIPVNMTDNMSDSRSIESKSHSRNSSMSNGYLQIDGASKVGAIGSASDDQNGSVVIAFDKAEDRLDRIVSDVSLPSLEAKDHQIAILRLRIQELESSLSKSEALIRSADTKLANDQEIENLRHQLHILEAVLSEERKSFEDAKAEYLSRIQEVEKENVAVLEKLAVTNHELNEQKLCCQQSSEQLALVKFNLESCKQEFEEYKVKATRILQAKESTITALKQDSGEMDSPAQMVSFEELRAERDILKEELEKTVTSLNKLKADVQNSESQRMADQRASMQKLHQLEEELQSSRLNSSHYRLQLRQLEQEAKGATEEVNNLQRTLQVKLQEKDAEIKRLSREIIAVPSKTESETETEQRLKQVMESLIKKQNMIESLQTDKHSLMLQLERVEHMYREAESAAIRATYNSQNQGAHNGSPTPICDTPPNLLCLGNRLRVPSFLNGTLGKGILKQMDRFCYGVDTIMGHCGIMFRRYPMARFFFLTYAVVLHLWVAFVLLTYTPEMHTVDGFPRPST</sequence>
<organism evidence="10">
    <name type="scientific">Trichuris suis</name>
    <name type="common">pig whipworm</name>
    <dbReference type="NCBI Taxonomy" id="68888"/>
    <lineage>
        <taxon>Eukaryota</taxon>
        <taxon>Metazoa</taxon>
        <taxon>Ecdysozoa</taxon>
        <taxon>Nematoda</taxon>
        <taxon>Enoplea</taxon>
        <taxon>Dorylaimia</taxon>
        <taxon>Trichinellida</taxon>
        <taxon>Trichuridae</taxon>
        <taxon>Trichuris</taxon>
    </lineage>
</organism>